<accession>A0ABT2VHH2</accession>
<dbReference type="SUPFAM" id="SSF53448">
    <property type="entry name" value="Nucleotide-diphospho-sugar transferases"/>
    <property type="match status" value="1"/>
</dbReference>
<evidence type="ECO:0000259" key="1">
    <source>
        <dbReference type="Pfam" id="PF20178"/>
    </source>
</evidence>
<reference evidence="2" key="2">
    <citation type="submission" date="2022-09" db="EMBL/GenBank/DDBJ databases">
        <authorList>
            <person name="Cesa-Luna C."/>
            <person name="Girard L."/>
            <person name="Lood C."/>
            <person name="Hofte M."/>
            <person name="De Mot R."/>
        </authorList>
    </citation>
    <scope>NUCLEOTIDE SEQUENCE</scope>
    <source>
        <strain evidence="2">COR51</strain>
    </source>
</reference>
<dbReference type="EMBL" id="JAOSLA010000056">
    <property type="protein sequence ID" value="MCU7241058.1"/>
    <property type="molecule type" value="Genomic_DNA"/>
</dbReference>
<feature type="domain" description="Dermonecrotic toxin N-terminal" evidence="1">
    <location>
        <begin position="18"/>
        <end position="287"/>
    </location>
</feature>
<dbReference type="RefSeq" id="WP_262952706.1">
    <property type="nucleotide sequence ID" value="NZ_JAOSLA010000056.1"/>
</dbReference>
<reference evidence="2" key="1">
    <citation type="journal article" date="2022" name="Microbiol. Spectr.">
        <title>An Nuclear Magnetic Resonance Fingerprint Matching Approach for the Identification and Structural Re-Evaluation of Pseudomonas Lipopeptides.</title>
        <authorList>
            <person name="De Roo V."/>
            <person name="Verleysen Y."/>
            <person name="Kovacs B."/>
            <person name="De Vleeschouwer M."/>
            <person name="Muangkaew P."/>
            <person name="Girard L."/>
            <person name="Hofte M."/>
            <person name="De Mot R."/>
            <person name="Madder A."/>
            <person name="Geudens N."/>
            <person name="Martins J.C."/>
        </authorList>
    </citation>
    <scope>NUCLEOTIDE SEQUENCE</scope>
    <source>
        <strain evidence="2">COR51</strain>
    </source>
</reference>
<protein>
    <submittedName>
        <fullName evidence="2">Glycosyltransferase</fullName>
    </submittedName>
</protein>
<sequence length="905" mass="101667">MASTFVNNAGEQFIRRHLQNIPSPNLYAAKAIREWAEQEQHQLDPDQTDVVTLHYRGNQAVVTQRLSLTQAVLSNWQGENNKDLIGQLFPGNWAGTLPDGPLTIVEHLPEPGPFDNSARFSVFNGIFSRSTPARYDSTTHLPVDVEAMQQFIWNLDLHARFVTMLDEYWQKTSKTHPQSLQISFIAACNKQVQEGSLSDAGRQLAWQAAGLMPSASGLEIRPLNVYGYAATDIIQIADPAHPQVLLYLPGNSSPFHEFDGMNALKDWFAEQCRDSEKRQRLRQYFKLADTPDGLDFSGLDTALDGLGTYPRFHTRSPNRPGFTVDGPWPPRDYVNYKAHKYSPLIEGDLFEALTLRQRKRSYADADFLITSKTQVTKARWRDYLVTSINLLAPLALVVPELIPLLAVGGIAQFGLGIDQAINGKTPEDKAGGVSNIEFGLLNAAPLPLLLATRPQILFPGKNWRFVTPTRVNDQLGYSLSPMDPPRLPEEDPARYFPRPSFPLPTVSAGDSPVAQWVNRVIDGETGATRLEAVLDERKVVVRYDSEHDAFILESDAENRQPTFYQVTPQSNGLVAMEDTNRLVTNQMRMKTLRALGVDLQLPIEIPAVNGADLKALPKTIISIWVGDKVIPEDLLKTVGTNVERLRGSSYRYRMYLSMENPQAFAINETNLAKYSDKLEILKLEDEQPFEDFKDTEYYTQYQKAIEMKHFASACDVLRYPLLNAEGGIYMDVDDTLQIATHNLDTKALIGSTTLRTTPEGLVLSAPMSNDLMGMHLEYGTSIIGSHADNYTLERISEVMRERFLDRPDFYESRPLKGEVGYEDYVKELSRMTGPRVLNDVIDDVDNEELSRLRILRQIAKLRSTPQRNFRFLMAEPFGAIDAAEKSDQALSALVEIGNAHSWGKA</sequence>
<dbReference type="Pfam" id="PF20178">
    <property type="entry name" value="ToxA_N"/>
    <property type="match status" value="1"/>
</dbReference>
<reference evidence="2" key="3">
    <citation type="journal article" date="2023" name="mSystems">
        <title>Charting the Lipopeptidome of Nonpathogenic Pseudomonas.</title>
        <authorList>
            <person name="Cesa-Luna C."/>
            <person name="Geudens N."/>
            <person name="Girard L."/>
            <person name="De Roo V."/>
            <person name="Maklad H.R."/>
            <person name="Martins J.C."/>
            <person name="Hofte M."/>
            <person name="De Mot R."/>
        </authorList>
    </citation>
    <scope>NUCLEOTIDE SEQUENCE</scope>
    <source>
        <strain evidence="2">COR51</strain>
    </source>
</reference>
<dbReference type="Pfam" id="PF04488">
    <property type="entry name" value="Gly_transf_sug"/>
    <property type="match status" value="1"/>
</dbReference>
<comment type="caution">
    <text evidence="2">The sequence shown here is derived from an EMBL/GenBank/DDBJ whole genome shotgun (WGS) entry which is preliminary data.</text>
</comment>
<dbReference type="Proteomes" id="UP001139994">
    <property type="component" value="Unassembled WGS sequence"/>
</dbReference>
<proteinExistence type="predicted"/>
<dbReference type="InterPro" id="IPR007577">
    <property type="entry name" value="GlycoTrfase_DXD_sugar-bd_CS"/>
</dbReference>
<dbReference type="Gene3D" id="3.90.550.20">
    <property type="match status" value="1"/>
</dbReference>
<evidence type="ECO:0000313" key="2">
    <source>
        <dbReference type="EMBL" id="MCU7241058.1"/>
    </source>
</evidence>
<dbReference type="InterPro" id="IPR046673">
    <property type="entry name" value="ToxA_N"/>
</dbReference>
<name>A0ABT2VHH2_9PSED</name>
<gene>
    <name evidence="2" type="ORF">OC929_23695</name>
</gene>
<evidence type="ECO:0000313" key="3">
    <source>
        <dbReference type="Proteomes" id="UP001139994"/>
    </source>
</evidence>
<dbReference type="InterPro" id="IPR029044">
    <property type="entry name" value="Nucleotide-diphossugar_trans"/>
</dbReference>
<organism evidence="2 3">
    <name type="scientific">Pseudomonas peradeniyensis</name>
    <dbReference type="NCBI Taxonomy" id="2745488"/>
    <lineage>
        <taxon>Bacteria</taxon>
        <taxon>Pseudomonadati</taxon>
        <taxon>Pseudomonadota</taxon>
        <taxon>Gammaproteobacteria</taxon>
        <taxon>Pseudomonadales</taxon>
        <taxon>Pseudomonadaceae</taxon>
        <taxon>Pseudomonas</taxon>
    </lineage>
</organism>
<keyword evidence="3" id="KW-1185">Reference proteome</keyword>